<accession>A0ABN7IKM3</accession>
<sequence>KASTMQFKLAALFVALVSATAVMATPSPAPAGSLAQYDASLTGGLAIIRDCHVCRECSNGSSCCGGCSKPNGCCPA</sequence>
<keyword evidence="3" id="KW-1185">Reference proteome</keyword>
<comment type="caution">
    <text evidence="2">The sequence shown here is derived from an EMBL/GenBank/DDBJ whole genome shotgun (WGS) entry which is preliminary data.</text>
</comment>
<organism evidence="2 3">
    <name type="scientific">Tilletia caries</name>
    <name type="common">wheat bunt fungus</name>
    <dbReference type="NCBI Taxonomy" id="13290"/>
    <lineage>
        <taxon>Eukaryota</taxon>
        <taxon>Fungi</taxon>
        <taxon>Dikarya</taxon>
        <taxon>Basidiomycota</taxon>
        <taxon>Ustilaginomycotina</taxon>
        <taxon>Exobasidiomycetes</taxon>
        <taxon>Tilletiales</taxon>
        <taxon>Tilletiaceae</taxon>
        <taxon>Tilletia</taxon>
    </lineage>
</organism>
<evidence type="ECO:0000313" key="3">
    <source>
        <dbReference type="Proteomes" id="UP000836402"/>
    </source>
</evidence>
<evidence type="ECO:0000313" key="2">
    <source>
        <dbReference type="EMBL" id="CAD6907587.1"/>
    </source>
</evidence>
<gene>
    <name evidence="2" type="ORF">JKIAZH3_G8044</name>
</gene>
<name>A0ABN7IKM3_9BASI</name>
<reference evidence="2" key="1">
    <citation type="submission" date="2020-10" db="EMBL/GenBank/DDBJ databases">
        <authorList>
            <person name="Sedaghatjoo S."/>
        </authorList>
    </citation>
    <scope>NUCLEOTIDE SEQUENCE</scope>
    <source>
        <strain evidence="2">AZH3</strain>
    </source>
</reference>
<proteinExistence type="predicted"/>
<keyword evidence="1" id="KW-0732">Signal</keyword>
<evidence type="ECO:0000256" key="1">
    <source>
        <dbReference type="SAM" id="SignalP"/>
    </source>
</evidence>
<dbReference type="Proteomes" id="UP000836402">
    <property type="component" value="Unassembled WGS sequence"/>
</dbReference>
<protein>
    <submittedName>
        <fullName evidence="2">Uncharacterized protein</fullName>
    </submittedName>
</protein>
<dbReference type="EMBL" id="CAJHJG010000963">
    <property type="protein sequence ID" value="CAD6907587.1"/>
    <property type="molecule type" value="Genomic_DNA"/>
</dbReference>
<feature type="signal peptide" evidence="1">
    <location>
        <begin position="1"/>
        <end position="24"/>
    </location>
</feature>
<feature type="non-terminal residue" evidence="2">
    <location>
        <position position="1"/>
    </location>
</feature>
<feature type="chain" id="PRO_5046138542" evidence="1">
    <location>
        <begin position="25"/>
        <end position="76"/>
    </location>
</feature>